<reference evidence="1 2" key="1">
    <citation type="submission" date="2012-02" db="EMBL/GenBank/DDBJ databases">
        <title>The Genome Sequence of Parabacteroides goldsteinii CL02T12C30.</title>
        <authorList>
            <consortium name="The Broad Institute Genome Sequencing Platform"/>
            <person name="Earl A."/>
            <person name="Ward D."/>
            <person name="Feldgarden M."/>
            <person name="Gevers D."/>
            <person name="Zitomersky N.L."/>
            <person name="Coyne M.J."/>
            <person name="Comstock L.E."/>
            <person name="Young S.K."/>
            <person name="Zeng Q."/>
            <person name="Gargeya S."/>
            <person name="Fitzgerald M."/>
            <person name="Haas B."/>
            <person name="Abouelleil A."/>
            <person name="Alvarado L."/>
            <person name="Arachchi H.M."/>
            <person name="Berlin A."/>
            <person name="Chapman S.B."/>
            <person name="Gearin G."/>
            <person name="Goldberg J."/>
            <person name="Griggs A."/>
            <person name="Gujja S."/>
            <person name="Hansen M."/>
            <person name="Heiman D."/>
            <person name="Howarth C."/>
            <person name="Larimer J."/>
            <person name="Lui A."/>
            <person name="MacDonald P.J.P."/>
            <person name="McCowen C."/>
            <person name="Montmayeur A."/>
            <person name="Murphy C."/>
            <person name="Neiman D."/>
            <person name="Pearson M."/>
            <person name="Priest M."/>
            <person name="Roberts A."/>
            <person name="Saif S."/>
            <person name="Shea T."/>
            <person name="Sisk P."/>
            <person name="Stolte C."/>
            <person name="Sykes S."/>
            <person name="Wortman J."/>
            <person name="Nusbaum C."/>
            <person name="Birren B."/>
        </authorList>
    </citation>
    <scope>NUCLEOTIDE SEQUENCE [LARGE SCALE GENOMIC DNA]</scope>
    <source>
        <strain evidence="1 2">CL02T12C30</strain>
    </source>
</reference>
<organism evidence="1 2">
    <name type="scientific">Parabacteroides goldsteinii CL02T12C30</name>
    <dbReference type="NCBI Taxonomy" id="999418"/>
    <lineage>
        <taxon>Bacteria</taxon>
        <taxon>Pseudomonadati</taxon>
        <taxon>Bacteroidota</taxon>
        <taxon>Bacteroidia</taxon>
        <taxon>Bacteroidales</taxon>
        <taxon>Tannerellaceae</taxon>
        <taxon>Parabacteroides</taxon>
    </lineage>
</organism>
<gene>
    <name evidence="1" type="ORF">HMPREF1076_03333</name>
</gene>
<proteinExistence type="predicted"/>
<dbReference type="HOGENOM" id="CLU_3383124_0_0_10"/>
<sequence length="33" mass="3962">MYISVLYVLFRKSVFSEMGVRLMRLLTLLFFMG</sequence>
<evidence type="ECO:0000313" key="2">
    <source>
        <dbReference type="Proteomes" id="UP000006330"/>
    </source>
</evidence>
<comment type="caution">
    <text evidence="1">The sequence shown here is derived from an EMBL/GenBank/DDBJ whole genome shotgun (WGS) entry which is preliminary data.</text>
</comment>
<accession>K6A920</accession>
<protein>
    <submittedName>
        <fullName evidence="1">Uncharacterized protein</fullName>
    </submittedName>
</protein>
<dbReference type="Proteomes" id="UP000006330">
    <property type="component" value="Unassembled WGS sequence"/>
</dbReference>
<dbReference type="EMBL" id="AGZO01000023">
    <property type="protein sequence ID" value="EKN12168.1"/>
    <property type="molecule type" value="Genomic_DNA"/>
</dbReference>
<dbReference type="AlphaFoldDB" id="K6A920"/>
<evidence type="ECO:0000313" key="1">
    <source>
        <dbReference type="EMBL" id="EKN12168.1"/>
    </source>
</evidence>
<name>K6A920_9BACT</name>